<dbReference type="Proteomes" id="UP000481153">
    <property type="component" value="Unassembled WGS sequence"/>
</dbReference>
<comment type="caution">
    <text evidence="1">The sequence shown here is derived from an EMBL/GenBank/DDBJ whole genome shotgun (WGS) entry which is preliminary data.</text>
</comment>
<keyword evidence="2" id="KW-1185">Reference proteome</keyword>
<gene>
    <name evidence="1" type="ORF">Ae201684_009176</name>
</gene>
<reference evidence="1 2" key="1">
    <citation type="submission" date="2019-07" db="EMBL/GenBank/DDBJ databases">
        <title>Genomics analysis of Aphanomyces spp. identifies a new class of oomycete effector associated with host adaptation.</title>
        <authorList>
            <person name="Gaulin E."/>
        </authorList>
    </citation>
    <scope>NUCLEOTIDE SEQUENCE [LARGE SCALE GENOMIC DNA]</scope>
    <source>
        <strain evidence="1 2">ATCC 201684</strain>
    </source>
</reference>
<organism evidence="1 2">
    <name type="scientific">Aphanomyces euteiches</name>
    <dbReference type="NCBI Taxonomy" id="100861"/>
    <lineage>
        <taxon>Eukaryota</taxon>
        <taxon>Sar</taxon>
        <taxon>Stramenopiles</taxon>
        <taxon>Oomycota</taxon>
        <taxon>Saprolegniomycetes</taxon>
        <taxon>Saprolegniales</taxon>
        <taxon>Verrucalvaceae</taxon>
        <taxon>Aphanomyces</taxon>
    </lineage>
</organism>
<proteinExistence type="predicted"/>
<name>A0A6G0X298_9STRA</name>
<dbReference type="AlphaFoldDB" id="A0A6G0X298"/>
<sequence>MDVNEVEPPGGCKQVPLHELIRGAAWLEVLSKCQRYGTCTPERRSIPTVSVRSRQHKVARFPITANASYHQGTRGAKKREGLSQDEMISNHEVAFAPKRSPCFW</sequence>
<accession>A0A6G0X298</accession>
<dbReference type="EMBL" id="VJMJ01000118">
    <property type="protein sequence ID" value="KAF0734003.1"/>
    <property type="molecule type" value="Genomic_DNA"/>
</dbReference>
<protein>
    <submittedName>
        <fullName evidence="1">Uncharacterized protein</fullName>
    </submittedName>
</protein>
<evidence type="ECO:0000313" key="2">
    <source>
        <dbReference type="Proteomes" id="UP000481153"/>
    </source>
</evidence>
<evidence type="ECO:0000313" key="1">
    <source>
        <dbReference type="EMBL" id="KAF0734003.1"/>
    </source>
</evidence>